<evidence type="ECO:0000259" key="2">
    <source>
        <dbReference type="Pfam" id="PF13883"/>
    </source>
</evidence>
<dbReference type="OrthoDB" id="46836at2759"/>
<comment type="caution">
    <text evidence="3">The sequence shown here is derived from an EMBL/GenBank/DDBJ whole genome shotgun (WGS) entry which is preliminary data.</text>
</comment>
<keyword evidence="1" id="KW-0732">Signal</keyword>
<dbReference type="InterPro" id="IPR055343">
    <property type="entry name" value="CREG_beta-barrel"/>
</dbReference>
<feature type="signal peptide" evidence="1">
    <location>
        <begin position="1"/>
        <end position="17"/>
    </location>
</feature>
<dbReference type="SUPFAM" id="SSF50475">
    <property type="entry name" value="FMN-binding split barrel"/>
    <property type="match status" value="1"/>
</dbReference>
<dbReference type="Gene3D" id="2.30.110.10">
    <property type="entry name" value="Electron Transport, Fmn-binding Protein, Chain A"/>
    <property type="match status" value="1"/>
</dbReference>
<dbReference type="GO" id="GO:0005615">
    <property type="term" value="C:extracellular space"/>
    <property type="evidence" value="ECO:0007669"/>
    <property type="project" value="TreeGrafter"/>
</dbReference>
<protein>
    <recommendedName>
        <fullName evidence="2">CREG-like beta-barrel domain-containing protein</fullName>
    </recommendedName>
</protein>
<dbReference type="InterPro" id="IPR012349">
    <property type="entry name" value="Split_barrel_FMN-bd"/>
</dbReference>
<dbReference type="Proteomes" id="UP001107558">
    <property type="component" value="Chromosome 2"/>
</dbReference>
<keyword evidence="4" id="KW-1185">Reference proteome</keyword>
<dbReference type="GO" id="GO:0005737">
    <property type="term" value="C:cytoplasm"/>
    <property type="evidence" value="ECO:0007669"/>
    <property type="project" value="UniProtKB-ARBA"/>
</dbReference>
<feature type="chain" id="PRO_5039918336" description="CREG-like beta-barrel domain-containing protein" evidence="1">
    <location>
        <begin position="18"/>
        <end position="215"/>
    </location>
</feature>
<name>A0A9J6C0R5_POLVA</name>
<reference evidence="3" key="1">
    <citation type="submission" date="2021-03" db="EMBL/GenBank/DDBJ databases">
        <title>Chromosome level genome of the anhydrobiotic midge Polypedilum vanderplanki.</title>
        <authorList>
            <person name="Yoshida Y."/>
            <person name="Kikawada T."/>
            <person name="Gusev O."/>
        </authorList>
    </citation>
    <scope>NUCLEOTIDE SEQUENCE</scope>
    <source>
        <strain evidence="3">NIAS01</strain>
        <tissue evidence="3">Whole body or cell culture</tissue>
    </source>
</reference>
<dbReference type="Pfam" id="PF13883">
    <property type="entry name" value="CREG_beta-barrel"/>
    <property type="match status" value="1"/>
</dbReference>
<dbReference type="PANTHER" id="PTHR13343:SF17">
    <property type="entry name" value="CELLULAR REPRESSOR OF E1A-STIMULATED GENES, ISOFORM A"/>
    <property type="match status" value="1"/>
</dbReference>
<dbReference type="PANTHER" id="PTHR13343">
    <property type="entry name" value="CREG1 PROTEIN"/>
    <property type="match status" value="1"/>
</dbReference>
<evidence type="ECO:0000313" key="4">
    <source>
        <dbReference type="Proteomes" id="UP001107558"/>
    </source>
</evidence>
<evidence type="ECO:0000256" key="1">
    <source>
        <dbReference type="SAM" id="SignalP"/>
    </source>
</evidence>
<gene>
    <name evidence="3" type="ORF">PVAND_005319</name>
</gene>
<dbReference type="EMBL" id="JADBJN010000002">
    <property type="protein sequence ID" value="KAG5675411.1"/>
    <property type="molecule type" value="Genomic_DNA"/>
</dbReference>
<dbReference type="AlphaFoldDB" id="A0A9J6C0R5"/>
<accession>A0A9J6C0R5</accession>
<organism evidence="3 4">
    <name type="scientific">Polypedilum vanderplanki</name>
    <name type="common">Sleeping chironomid midge</name>
    <dbReference type="NCBI Taxonomy" id="319348"/>
    <lineage>
        <taxon>Eukaryota</taxon>
        <taxon>Metazoa</taxon>
        <taxon>Ecdysozoa</taxon>
        <taxon>Arthropoda</taxon>
        <taxon>Hexapoda</taxon>
        <taxon>Insecta</taxon>
        <taxon>Pterygota</taxon>
        <taxon>Neoptera</taxon>
        <taxon>Endopterygota</taxon>
        <taxon>Diptera</taxon>
        <taxon>Nematocera</taxon>
        <taxon>Chironomoidea</taxon>
        <taxon>Chironomidae</taxon>
        <taxon>Chironominae</taxon>
        <taxon>Polypedilum</taxon>
        <taxon>Polypedilum</taxon>
    </lineage>
</organism>
<proteinExistence type="predicted"/>
<evidence type="ECO:0000313" key="3">
    <source>
        <dbReference type="EMBL" id="KAG5675411.1"/>
    </source>
</evidence>
<sequence>MLKWTIIFFSLFQFIASKTIIIKAHPKNFEDNEIKEFKNNPPSHTEHAKMARWLVHNSEWMSIRSISTIPSIAGFPMVNVKAMADSEKEAKSTGIIYFYLTMLDDTAKDLSKNNKLTVLFSMDQSLYCTNKNIDPMEPTCARVMITGKVLKVQKSSKEHDFATKAMISHHPASVNWNEEHNFFLCKIKIAQIMVIDYYGGVKYVKVEDYYKADVE</sequence>
<feature type="domain" description="CREG-like beta-barrel" evidence="2">
    <location>
        <begin position="42"/>
        <end position="211"/>
    </location>
</feature>